<dbReference type="InterPro" id="IPR036736">
    <property type="entry name" value="ACP-like_sf"/>
</dbReference>
<evidence type="ECO:0000259" key="1">
    <source>
        <dbReference type="PROSITE" id="PS50075"/>
    </source>
</evidence>
<organism evidence="2 3">
    <name type="scientific">Pelolinea submarina</name>
    <dbReference type="NCBI Taxonomy" id="913107"/>
    <lineage>
        <taxon>Bacteria</taxon>
        <taxon>Bacillati</taxon>
        <taxon>Chloroflexota</taxon>
        <taxon>Anaerolineae</taxon>
        <taxon>Anaerolineales</taxon>
        <taxon>Anaerolineaceae</taxon>
        <taxon>Pelolinea</taxon>
    </lineage>
</organism>
<dbReference type="PROSITE" id="PS50075">
    <property type="entry name" value="CARRIER"/>
    <property type="match status" value="1"/>
</dbReference>
<sequence>MNVTEELTAVFREVFDDDSIQLTPELTADDVEGWDSLSHVNLIIAVEMKFGIEFTQKEIRSFANVGELIACIESKLNA</sequence>
<protein>
    <submittedName>
        <fullName evidence="2">Acyl carrier protein</fullName>
    </submittedName>
</protein>
<dbReference type="Gene3D" id="1.10.1200.10">
    <property type="entry name" value="ACP-like"/>
    <property type="match status" value="1"/>
</dbReference>
<dbReference type="SUPFAM" id="SSF47336">
    <property type="entry name" value="ACP-like"/>
    <property type="match status" value="1"/>
</dbReference>
<dbReference type="AlphaFoldDB" id="A0A347ZW06"/>
<keyword evidence="3" id="KW-1185">Reference proteome</keyword>
<reference evidence="2 3" key="1">
    <citation type="submission" date="2018-08" db="EMBL/GenBank/DDBJ databases">
        <title>Genomic Encyclopedia of Type Strains, Phase IV (KMG-IV): sequencing the most valuable type-strain genomes for metagenomic binning, comparative biology and taxonomic classification.</title>
        <authorList>
            <person name="Goeker M."/>
        </authorList>
    </citation>
    <scope>NUCLEOTIDE SEQUENCE [LARGE SCALE GENOMIC DNA]</scope>
    <source>
        <strain evidence="2 3">DSM 23923</strain>
    </source>
</reference>
<comment type="caution">
    <text evidence="2">The sequence shown here is derived from an EMBL/GenBank/DDBJ whole genome shotgun (WGS) entry which is preliminary data.</text>
</comment>
<dbReference type="EMBL" id="QUMS01000003">
    <property type="protein sequence ID" value="REG07183.1"/>
    <property type="molecule type" value="Genomic_DNA"/>
</dbReference>
<dbReference type="Proteomes" id="UP000256388">
    <property type="component" value="Unassembled WGS sequence"/>
</dbReference>
<dbReference type="RefSeq" id="WP_116225658.1">
    <property type="nucleotide sequence ID" value="NZ_AP018437.1"/>
</dbReference>
<dbReference type="OrthoDB" id="9811033at2"/>
<dbReference type="Pfam" id="PF00550">
    <property type="entry name" value="PP-binding"/>
    <property type="match status" value="1"/>
</dbReference>
<evidence type="ECO:0000313" key="2">
    <source>
        <dbReference type="EMBL" id="REG07183.1"/>
    </source>
</evidence>
<accession>A0A347ZW06</accession>
<dbReference type="InterPro" id="IPR009081">
    <property type="entry name" value="PP-bd_ACP"/>
</dbReference>
<proteinExistence type="predicted"/>
<name>A0A347ZW06_9CHLR</name>
<evidence type="ECO:0000313" key="3">
    <source>
        <dbReference type="Proteomes" id="UP000256388"/>
    </source>
</evidence>
<gene>
    <name evidence="2" type="ORF">DFR64_2387</name>
</gene>
<feature type="domain" description="Carrier" evidence="1">
    <location>
        <begin position="1"/>
        <end position="76"/>
    </location>
</feature>